<dbReference type="Gene3D" id="3.30.360.30">
    <property type="entry name" value="homospermidine synthase like"/>
    <property type="match status" value="1"/>
</dbReference>
<reference evidence="2 3" key="2">
    <citation type="journal article" date="2013" name="Genome Announc.">
        <title>Genome Sequence of Growth-Improving Paenibacillus mucilaginosus Strain KNP414.</title>
        <authorList>
            <person name="Lu J.J."/>
            <person name="Wang J.F."/>
            <person name="Hu X.F."/>
        </authorList>
    </citation>
    <scope>NUCLEOTIDE SEQUENCE [LARGE SCALE GENOMIC DNA]</scope>
    <source>
        <strain evidence="2 3">KNP414</strain>
    </source>
</reference>
<dbReference type="Proteomes" id="UP000006620">
    <property type="component" value="Chromosome"/>
</dbReference>
<name>F8FNW3_PAEMK</name>
<protein>
    <recommendedName>
        <fullName evidence="1">Saccharopine dehydrogenase NADP binding domain-containing protein</fullName>
    </recommendedName>
</protein>
<evidence type="ECO:0000259" key="1">
    <source>
        <dbReference type="Pfam" id="PF03435"/>
    </source>
</evidence>
<organism evidence="2 3">
    <name type="scientific">Paenibacillus mucilaginosus (strain KNP414)</name>
    <dbReference type="NCBI Taxonomy" id="1036673"/>
    <lineage>
        <taxon>Bacteria</taxon>
        <taxon>Bacillati</taxon>
        <taxon>Bacillota</taxon>
        <taxon>Bacilli</taxon>
        <taxon>Bacillales</taxon>
        <taxon>Paenibacillaceae</taxon>
        <taxon>Paenibacillus</taxon>
    </lineage>
</organism>
<dbReference type="PATRIC" id="fig|1036673.3.peg.6067"/>
<sequence>MNASELHLTLLGSGGGVAKAVLGLLQAAAQTPGDPLQDLLSRSTLHLVDLQQKEPGYYSTLFPKLYPRLQLHEFDAMDTARLEQHLRTTGTRLVIDVSWADTLQMLQCCNQLGIAYVNTALENTAVDEDESLEGFTLLERYRRVEAVRSTLKGLRAIIGSGMNPGIVQWMALELRAQVPDEEPEACYIVERDTSFYRDPALAKPGTLYSTWSPECFLDEAIFNHPLYVSRGIPHILLSKVYQQEFRVELGDVNFYGRLMPHEEVLTLGNRFKGEIGFLYRVNDVTTAAIRDHLDRLSELWDWEEKVLDPSEAELAGEDLVGVLLVYKDKERFMYNVMTHTEVHPAFPTNATYYQVACGVYAALAVLLRDTPPAGVHYVDELSEELLARYGTYVRQHMRHFVTGENPKSSGLLFHRMREG</sequence>
<proteinExistence type="predicted"/>
<feature type="domain" description="Saccharopine dehydrogenase NADP binding" evidence="1">
    <location>
        <begin position="10"/>
        <end position="124"/>
    </location>
</feature>
<dbReference type="AlphaFoldDB" id="F8FNW3"/>
<dbReference type="InterPro" id="IPR005097">
    <property type="entry name" value="Sacchrp_dh_NADP-bd"/>
</dbReference>
<dbReference type="InterPro" id="IPR023181">
    <property type="entry name" value="Homospermid_syn-like_C"/>
</dbReference>
<reference evidence="3" key="1">
    <citation type="submission" date="2011-06" db="EMBL/GenBank/DDBJ databases">
        <title>Complete genome sequence of Paenibacillus mucilaginosus KNP414.</title>
        <authorList>
            <person name="Wang J."/>
            <person name="Hu S."/>
            <person name="Hu X."/>
            <person name="Zhang B."/>
            <person name="Dong D."/>
            <person name="Zhang S."/>
            <person name="Zhao K."/>
            <person name="Wu D."/>
        </authorList>
    </citation>
    <scope>NUCLEOTIDE SEQUENCE [LARGE SCALE GENOMIC DNA]</scope>
    <source>
        <strain evidence="3">KNP414</strain>
    </source>
</reference>
<evidence type="ECO:0000313" key="3">
    <source>
        <dbReference type="Proteomes" id="UP000006620"/>
    </source>
</evidence>
<dbReference type="RefSeq" id="WP_013920176.1">
    <property type="nucleotide sequence ID" value="NC_015690.1"/>
</dbReference>
<gene>
    <name evidence="2" type="ordered locus">KNP414_06511</name>
</gene>
<dbReference type="Gene3D" id="3.40.50.720">
    <property type="entry name" value="NAD(P)-binding Rossmann-like Domain"/>
    <property type="match status" value="1"/>
</dbReference>
<dbReference type="EMBL" id="CP002869">
    <property type="protein sequence ID" value="AEI45032.1"/>
    <property type="molecule type" value="Genomic_DNA"/>
</dbReference>
<dbReference type="KEGG" id="pms:KNP414_06511"/>
<evidence type="ECO:0000313" key="2">
    <source>
        <dbReference type="EMBL" id="AEI45032.1"/>
    </source>
</evidence>
<dbReference type="Pfam" id="PF03435">
    <property type="entry name" value="Sacchrp_dh_NADP"/>
    <property type="match status" value="1"/>
</dbReference>
<dbReference type="HOGENOM" id="CLU_036284_0_0_9"/>
<accession>F8FNW3</accession>